<keyword evidence="3 7" id="KW-0812">Transmembrane</keyword>
<organism evidence="8">
    <name type="scientific">marine metagenome</name>
    <dbReference type="NCBI Taxonomy" id="408172"/>
    <lineage>
        <taxon>unclassified sequences</taxon>
        <taxon>metagenomes</taxon>
        <taxon>ecological metagenomes</taxon>
    </lineage>
</organism>
<gene>
    <name evidence="8" type="ORF">METZ01_LOCUS88273</name>
</gene>
<feature type="region of interest" description="Disordered" evidence="6">
    <location>
        <begin position="359"/>
        <end position="392"/>
    </location>
</feature>
<feature type="transmembrane region" description="Helical" evidence="7">
    <location>
        <begin position="12"/>
        <end position="31"/>
    </location>
</feature>
<keyword evidence="4 7" id="KW-1133">Transmembrane helix</keyword>
<reference evidence="8" key="1">
    <citation type="submission" date="2018-05" db="EMBL/GenBank/DDBJ databases">
        <authorList>
            <person name="Lanie J.A."/>
            <person name="Ng W.-L."/>
            <person name="Kazmierczak K.M."/>
            <person name="Andrzejewski T.M."/>
            <person name="Davidsen T.M."/>
            <person name="Wayne K.J."/>
            <person name="Tettelin H."/>
            <person name="Glass J.I."/>
            <person name="Rusch D."/>
            <person name="Podicherti R."/>
            <person name="Tsui H.-C.T."/>
            <person name="Winkler M.E."/>
        </authorList>
    </citation>
    <scope>NUCLEOTIDE SEQUENCE</scope>
</reference>
<evidence type="ECO:0008006" key="9">
    <source>
        <dbReference type="Google" id="ProtNLM"/>
    </source>
</evidence>
<dbReference type="Pfam" id="PF02653">
    <property type="entry name" value="BPD_transp_2"/>
    <property type="match status" value="1"/>
</dbReference>
<feature type="non-terminal residue" evidence="8">
    <location>
        <position position="1"/>
    </location>
</feature>
<feature type="transmembrane region" description="Helical" evidence="7">
    <location>
        <begin position="79"/>
        <end position="99"/>
    </location>
</feature>
<evidence type="ECO:0000313" key="8">
    <source>
        <dbReference type="EMBL" id="SVA35419.1"/>
    </source>
</evidence>
<feature type="transmembrane region" description="Helical" evidence="7">
    <location>
        <begin position="138"/>
        <end position="156"/>
    </location>
</feature>
<feature type="compositionally biased region" description="Basic and acidic residues" evidence="6">
    <location>
        <begin position="360"/>
        <end position="374"/>
    </location>
</feature>
<dbReference type="InterPro" id="IPR001851">
    <property type="entry name" value="ABC_transp_permease"/>
</dbReference>
<evidence type="ECO:0000256" key="4">
    <source>
        <dbReference type="ARBA" id="ARBA00022989"/>
    </source>
</evidence>
<feature type="transmembrane region" description="Helical" evidence="7">
    <location>
        <begin position="298"/>
        <end position="316"/>
    </location>
</feature>
<feature type="transmembrane region" description="Helical" evidence="7">
    <location>
        <begin position="322"/>
        <end position="340"/>
    </location>
</feature>
<dbReference type="GO" id="GO:0005886">
    <property type="term" value="C:plasma membrane"/>
    <property type="evidence" value="ECO:0007669"/>
    <property type="project" value="UniProtKB-SubCell"/>
</dbReference>
<dbReference type="EMBL" id="UINC01007862">
    <property type="protein sequence ID" value="SVA35419.1"/>
    <property type="molecule type" value="Genomic_DNA"/>
</dbReference>
<accession>A0A381V4V6</accession>
<protein>
    <recommendedName>
        <fullName evidence="9">ABC transporter permease</fullName>
    </recommendedName>
</protein>
<dbReference type="CDD" id="cd06580">
    <property type="entry name" value="TM_PBP1_transp_TpRbsC_like"/>
    <property type="match status" value="1"/>
</dbReference>
<feature type="transmembrane region" description="Helical" evidence="7">
    <location>
        <begin position="193"/>
        <end position="211"/>
    </location>
</feature>
<evidence type="ECO:0000256" key="6">
    <source>
        <dbReference type="SAM" id="MobiDB-lite"/>
    </source>
</evidence>
<comment type="subcellular location">
    <subcellularLocation>
        <location evidence="1">Cell membrane</location>
        <topology evidence="1">Multi-pass membrane protein</topology>
    </subcellularLocation>
</comment>
<feature type="transmembrane region" description="Helical" evidence="7">
    <location>
        <begin position="51"/>
        <end position="72"/>
    </location>
</feature>
<evidence type="ECO:0000256" key="5">
    <source>
        <dbReference type="ARBA" id="ARBA00023136"/>
    </source>
</evidence>
<evidence type="ECO:0000256" key="7">
    <source>
        <dbReference type="SAM" id="Phobius"/>
    </source>
</evidence>
<keyword evidence="5 7" id="KW-0472">Membrane</keyword>
<feature type="transmembrane region" description="Helical" evidence="7">
    <location>
        <begin position="241"/>
        <end position="262"/>
    </location>
</feature>
<evidence type="ECO:0000256" key="1">
    <source>
        <dbReference type="ARBA" id="ARBA00004651"/>
    </source>
</evidence>
<dbReference type="AlphaFoldDB" id="A0A381V4V6"/>
<name>A0A381V4V6_9ZZZZ</name>
<feature type="transmembrane region" description="Helical" evidence="7">
    <location>
        <begin position="105"/>
        <end position="126"/>
    </location>
</feature>
<proteinExistence type="predicted"/>
<dbReference type="PANTHER" id="PTHR47089">
    <property type="entry name" value="ABC TRANSPORTER, PERMEASE PROTEIN"/>
    <property type="match status" value="1"/>
</dbReference>
<dbReference type="GO" id="GO:0022857">
    <property type="term" value="F:transmembrane transporter activity"/>
    <property type="evidence" value="ECO:0007669"/>
    <property type="project" value="InterPro"/>
</dbReference>
<dbReference type="PANTHER" id="PTHR47089:SF1">
    <property type="entry name" value="GUANOSINE ABC TRANSPORTER PERMEASE PROTEIN NUPP"/>
    <property type="match status" value="1"/>
</dbReference>
<sequence>VLKSLIGALVPLLAAVVALAFGATMLLALGASPVEGFSAMFDGAFGSGSRIAATAVKATPLILVGAGITIAFRANVINIGGESQIIAGALLSTVVALSFPDLPTILLVPAVLLAGLVGGGILGAIPGALKAYASVNEILSTIMLNLVMVQFMNYLLRGPLIDPYEMEAGTRIPQTQRLSDNAMLPNLIDGTRLHLGVPVAILAAVGAYLLLWRTPTGFRLRAVGHSADAARASGMNVKRNITLALALSGSLAGIAGAILVFGSEGQRMVTDGSAAGFTGSAGFNGIVAALFGGLHPIWTIPSAMLFGALLTGATQLQRVLQVPAALAVALNGIIVIFVVSSTPVRGWIQRSLSEAGLFNRHNDTKTENPRHSRSEPGGLSDMPDPSEESGNV</sequence>
<evidence type="ECO:0000256" key="3">
    <source>
        <dbReference type="ARBA" id="ARBA00022692"/>
    </source>
</evidence>
<evidence type="ECO:0000256" key="2">
    <source>
        <dbReference type="ARBA" id="ARBA00022475"/>
    </source>
</evidence>
<keyword evidence="2" id="KW-1003">Cell membrane</keyword>